<reference evidence="2" key="1">
    <citation type="journal article" date="2023" name="Nat. Plants">
        <title>Single-cell RNA sequencing provides a high-resolution roadmap for understanding the multicellular compartmentation of specialized metabolism.</title>
        <authorList>
            <person name="Sun S."/>
            <person name="Shen X."/>
            <person name="Li Y."/>
            <person name="Li Y."/>
            <person name="Wang S."/>
            <person name="Li R."/>
            <person name="Zhang H."/>
            <person name="Shen G."/>
            <person name="Guo B."/>
            <person name="Wei J."/>
            <person name="Xu J."/>
            <person name="St-Pierre B."/>
            <person name="Chen S."/>
            <person name="Sun C."/>
        </authorList>
    </citation>
    <scope>NUCLEOTIDE SEQUENCE [LARGE SCALE GENOMIC DNA]</scope>
</reference>
<accession>A0ACC0ANW2</accession>
<evidence type="ECO:0000313" key="2">
    <source>
        <dbReference type="Proteomes" id="UP001060085"/>
    </source>
</evidence>
<dbReference type="EMBL" id="CM044705">
    <property type="protein sequence ID" value="KAI5662269.1"/>
    <property type="molecule type" value="Genomic_DNA"/>
</dbReference>
<keyword evidence="2" id="KW-1185">Reference proteome</keyword>
<comment type="caution">
    <text evidence="1">The sequence shown here is derived from an EMBL/GenBank/DDBJ whole genome shotgun (WGS) entry which is preliminary data.</text>
</comment>
<gene>
    <name evidence="1" type="ORF">M9H77_21592</name>
</gene>
<organism evidence="1 2">
    <name type="scientific">Catharanthus roseus</name>
    <name type="common">Madagascar periwinkle</name>
    <name type="synonym">Vinca rosea</name>
    <dbReference type="NCBI Taxonomy" id="4058"/>
    <lineage>
        <taxon>Eukaryota</taxon>
        <taxon>Viridiplantae</taxon>
        <taxon>Streptophyta</taxon>
        <taxon>Embryophyta</taxon>
        <taxon>Tracheophyta</taxon>
        <taxon>Spermatophyta</taxon>
        <taxon>Magnoliopsida</taxon>
        <taxon>eudicotyledons</taxon>
        <taxon>Gunneridae</taxon>
        <taxon>Pentapetalae</taxon>
        <taxon>asterids</taxon>
        <taxon>lamiids</taxon>
        <taxon>Gentianales</taxon>
        <taxon>Apocynaceae</taxon>
        <taxon>Rauvolfioideae</taxon>
        <taxon>Vinceae</taxon>
        <taxon>Catharanthinae</taxon>
        <taxon>Catharanthus</taxon>
    </lineage>
</organism>
<evidence type="ECO:0000313" key="1">
    <source>
        <dbReference type="EMBL" id="KAI5662269.1"/>
    </source>
</evidence>
<protein>
    <submittedName>
        <fullName evidence="1">Uncharacterized protein</fullName>
    </submittedName>
</protein>
<proteinExistence type="predicted"/>
<sequence length="103" mass="12442">MKTMAEEMPPANHSSLLISQQHLMFPSFFSHPTWQKDVNFMSRMNQRRKIMNLKFILKEHNQQEEQWKALEEKPRLFYFCRIAMIQFLTDALLSNLHQNEKST</sequence>
<name>A0ACC0ANW2_CATRO</name>
<dbReference type="Proteomes" id="UP001060085">
    <property type="component" value="Linkage Group LG05"/>
</dbReference>